<sequence length="228" mass="26310">MFRPDLSSGNSSKDDPSEQVNMSTPGRAMDFDLQRELDRLEEIILDSPRVPMSRRTLVDEDKLLNQLDLVRMNLPEAFEKAMEILQQRQEILSEAEEYAQQIIQSAHQRAAQIEDEMAIVQRAQGEAHQIRQQVQQECEAMQRQTFAQIEQMRRAAQQEFQEMLKRTQAECAEIQNGADEYADRVLSNIEQQLGEMLQVIRNGRQQLSPNTISQAPSDKKLPGTKRTR</sequence>
<evidence type="ECO:0000256" key="2">
    <source>
        <dbReference type="SAM" id="MobiDB-lite"/>
    </source>
</evidence>
<dbReference type="AlphaFoldDB" id="A0A1U7H8Q9"/>
<comment type="caution">
    <text evidence="3">The sequence shown here is derived from an EMBL/GenBank/DDBJ whole genome shotgun (WGS) entry which is preliminary data.</text>
</comment>
<proteinExistence type="predicted"/>
<feature type="region of interest" description="Disordered" evidence="2">
    <location>
        <begin position="1"/>
        <end position="27"/>
    </location>
</feature>
<dbReference type="RefSeq" id="WP_073601392.1">
    <property type="nucleotide sequence ID" value="NZ_MRCB01000038.1"/>
</dbReference>
<accession>A0A1U7H8Q9</accession>
<feature type="region of interest" description="Disordered" evidence="2">
    <location>
        <begin position="205"/>
        <end position="228"/>
    </location>
</feature>
<dbReference type="STRING" id="1921803.NIES593_20670"/>
<evidence type="ECO:0000313" key="4">
    <source>
        <dbReference type="Proteomes" id="UP000186868"/>
    </source>
</evidence>
<gene>
    <name evidence="3" type="ORF">NIES593_20670</name>
</gene>
<feature type="coiled-coil region" evidence="1">
    <location>
        <begin position="81"/>
        <end position="184"/>
    </location>
</feature>
<feature type="compositionally biased region" description="Polar residues" evidence="2">
    <location>
        <begin position="205"/>
        <end position="216"/>
    </location>
</feature>
<protein>
    <recommendedName>
        <fullName evidence="5">ATP synthase F0 subunit B</fullName>
    </recommendedName>
</protein>
<dbReference type="OrthoDB" id="511915at2"/>
<reference evidence="3 4" key="1">
    <citation type="submission" date="2016-11" db="EMBL/GenBank/DDBJ databases">
        <title>Draft Genome Sequences of Nine Cyanobacterial Strains from Diverse Habitats.</title>
        <authorList>
            <person name="Zhu T."/>
            <person name="Hou S."/>
            <person name="Lu X."/>
            <person name="Hess W.R."/>
        </authorList>
    </citation>
    <scope>NUCLEOTIDE SEQUENCE [LARGE SCALE GENOMIC DNA]</scope>
    <source>
        <strain evidence="3 4">NIES-593</strain>
    </source>
</reference>
<evidence type="ECO:0008006" key="5">
    <source>
        <dbReference type="Google" id="ProtNLM"/>
    </source>
</evidence>
<dbReference type="CDD" id="cd06503">
    <property type="entry name" value="ATP-synt_Fo_b"/>
    <property type="match status" value="1"/>
</dbReference>
<keyword evidence="1" id="KW-0175">Coiled coil</keyword>
<evidence type="ECO:0000313" key="3">
    <source>
        <dbReference type="EMBL" id="OKH19683.1"/>
    </source>
</evidence>
<keyword evidence="4" id="KW-1185">Reference proteome</keyword>
<dbReference type="Proteomes" id="UP000186868">
    <property type="component" value="Unassembled WGS sequence"/>
</dbReference>
<evidence type="ECO:0000256" key="1">
    <source>
        <dbReference type="SAM" id="Coils"/>
    </source>
</evidence>
<organism evidence="3 4">
    <name type="scientific">Hydrococcus rivularis NIES-593</name>
    <dbReference type="NCBI Taxonomy" id="1921803"/>
    <lineage>
        <taxon>Bacteria</taxon>
        <taxon>Bacillati</taxon>
        <taxon>Cyanobacteriota</taxon>
        <taxon>Cyanophyceae</taxon>
        <taxon>Pleurocapsales</taxon>
        <taxon>Hydrococcaceae</taxon>
        <taxon>Hydrococcus</taxon>
    </lineage>
</organism>
<name>A0A1U7H8Q9_9CYAN</name>
<dbReference type="EMBL" id="MRCB01000038">
    <property type="protein sequence ID" value="OKH19683.1"/>
    <property type="molecule type" value="Genomic_DNA"/>
</dbReference>